<dbReference type="Gramene" id="OIT06530">
    <property type="protein sequence ID" value="OIT06530"/>
    <property type="gene ID" value="A4A49_20458"/>
</dbReference>
<evidence type="ECO:0000313" key="2">
    <source>
        <dbReference type="EMBL" id="OIT06530.1"/>
    </source>
</evidence>
<feature type="compositionally biased region" description="Basic residues" evidence="1">
    <location>
        <begin position="311"/>
        <end position="325"/>
    </location>
</feature>
<evidence type="ECO:0000256" key="1">
    <source>
        <dbReference type="SAM" id="MobiDB-lite"/>
    </source>
</evidence>
<feature type="compositionally biased region" description="Low complexity" evidence="1">
    <location>
        <begin position="76"/>
        <end position="94"/>
    </location>
</feature>
<protein>
    <submittedName>
        <fullName evidence="2">Uncharacterized protein</fullName>
    </submittedName>
</protein>
<keyword evidence="3" id="KW-1185">Reference proteome</keyword>
<organism evidence="2 3">
    <name type="scientific">Nicotiana attenuata</name>
    <name type="common">Coyote tobacco</name>
    <dbReference type="NCBI Taxonomy" id="49451"/>
    <lineage>
        <taxon>Eukaryota</taxon>
        <taxon>Viridiplantae</taxon>
        <taxon>Streptophyta</taxon>
        <taxon>Embryophyta</taxon>
        <taxon>Tracheophyta</taxon>
        <taxon>Spermatophyta</taxon>
        <taxon>Magnoliopsida</taxon>
        <taxon>eudicotyledons</taxon>
        <taxon>Gunneridae</taxon>
        <taxon>Pentapetalae</taxon>
        <taxon>asterids</taxon>
        <taxon>lamiids</taxon>
        <taxon>Solanales</taxon>
        <taxon>Solanaceae</taxon>
        <taxon>Nicotianoideae</taxon>
        <taxon>Nicotianeae</taxon>
        <taxon>Nicotiana</taxon>
    </lineage>
</organism>
<feature type="region of interest" description="Disordered" evidence="1">
    <location>
        <begin position="307"/>
        <end position="338"/>
    </location>
</feature>
<sequence length="427" mass="45355">MPGRPKKLKRKEATGSRKTGKLSRCGGQVTCTLCKAKGHNKRGFPHAASSTTVDAASDVTAASIPHAGRGRGRGRGSAPPAAATSSSCGSTSISERSRGRGSAPLSGSSSMPYAGSTGASGKGRARGRGIEMDARGRGRERGTGGFESSSGLEGWFNFSQGSANNAPEKGRNPTGSGPFKRMVVVGLMVANSGYIAFNPGLPSQRVVNLGARTVTSSADVTRDIGYQPRTGVKWKEKATITSRRLQQMRGDKIIQTRAKQGSQRRQDDPIADFVLLFENMAGGTNAELRQRVQLEALIGQALEIGTEGKTKQRNRRKVGKSKLPKMKGMPRMGGRRRLPMARKQAAISKASLLVVDWHLKKDCPVQTRVNTMLAEKKQEKVAEANAIVADVNEATWALHVNNPVGLINRVGSMRTLISKGTGGLLGA</sequence>
<gene>
    <name evidence="2" type="ORF">A4A49_20458</name>
</gene>
<dbReference type="AlphaFoldDB" id="A0A1J6IP99"/>
<dbReference type="EMBL" id="MJEQ01037184">
    <property type="protein sequence ID" value="OIT06530.1"/>
    <property type="molecule type" value="Genomic_DNA"/>
</dbReference>
<proteinExistence type="predicted"/>
<comment type="caution">
    <text evidence="2">The sequence shown here is derived from an EMBL/GenBank/DDBJ whole genome shotgun (WGS) entry which is preliminary data.</text>
</comment>
<name>A0A1J6IP99_NICAT</name>
<feature type="compositionally biased region" description="Low complexity" evidence="1">
    <location>
        <begin position="47"/>
        <end position="63"/>
    </location>
</feature>
<dbReference type="Proteomes" id="UP000187609">
    <property type="component" value="Unassembled WGS sequence"/>
</dbReference>
<accession>A0A1J6IP99</accession>
<reference evidence="2" key="1">
    <citation type="submission" date="2016-11" db="EMBL/GenBank/DDBJ databases">
        <title>The genome of Nicotiana attenuata.</title>
        <authorList>
            <person name="Xu S."/>
            <person name="Brockmoeller T."/>
            <person name="Gaquerel E."/>
            <person name="Navarro A."/>
            <person name="Kuhl H."/>
            <person name="Gase K."/>
            <person name="Ling Z."/>
            <person name="Zhou W."/>
            <person name="Kreitzer C."/>
            <person name="Stanke M."/>
            <person name="Tang H."/>
            <person name="Lyons E."/>
            <person name="Pandey P."/>
            <person name="Pandey S.P."/>
            <person name="Timmermann B."/>
            <person name="Baldwin I.T."/>
        </authorList>
    </citation>
    <scope>NUCLEOTIDE SEQUENCE [LARGE SCALE GENOMIC DNA]</scope>
    <source>
        <strain evidence="2">UT</strain>
    </source>
</reference>
<evidence type="ECO:0000313" key="3">
    <source>
        <dbReference type="Proteomes" id="UP000187609"/>
    </source>
</evidence>
<feature type="region of interest" description="Disordered" evidence="1">
    <location>
        <begin position="1"/>
        <end position="24"/>
    </location>
</feature>
<feature type="compositionally biased region" description="Basic and acidic residues" evidence="1">
    <location>
        <begin position="128"/>
        <end position="142"/>
    </location>
</feature>
<feature type="compositionally biased region" description="Basic residues" evidence="1">
    <location>
        <begin position="1"/>
        <end position="10"/>
    </location>
</feature>
<feature type="region of interest" description="Disordered" evidence="1">
    <location>
        <begin position="36"/>
        <end position="177"/>
    </location>
</feature>